<evidence type="ECO:0000256" key="7">
    <source>
        <dbReference type="ARBA" id="ARBA00022837"/>
    </source>
</evidence>
<dbReference type="FunFam" id="1.10.220.10:FF:000001">
    <property type="entry name" value="Annexin"/>
    <property type="match status" value="2"/>
</dbReference>
<comment type="domain">
    <text evidence="12">A pair of annexin repeats may form one binding site for calcium and phospholipid.</text>
</comment>
<dbReference type="GO" id="GO:0005544">
    <property type="term" value="F:calcium-dependent phospholipid binding"/>
    <property type="evidence" value="ECO:0007669"/>
    <property type="project" value="UniProtKB-KW"/>
</dbReference>
<dbReference type="GO" id="GO:0012506">
    <property type="term" value="C:vesicle membrane"/>
    <property type="evidence" value="ECO:0007669"/>
    <property type="project" value="TreeGrafter"/>
</dbReference>
<dbReference type="EMBL" id="JH000154">
    <property type="protein sequence ID" value="EGW08826.1"/>
    <property type="molecule type" value="Genomic_DNA"/>
</dbReference>
<sequence length="676" mass="76494">MYRGSVHDFPDFDPNQDAEALYTAMKGFGSDKESILELITSRSNKQRQEICQSYKSLYGKDLIADLKYELTGKFERLIVNLMRPLAYCDAKEIKDAISGIGTDEKCLIEILASRTNEQMHQLVAAYKDAYERDLESDIIGDTSGHFQKMLVVLLQGTRENDDVVSEDLVQQDVQDLYEAGELKWGTDEAQFIYILGNRSKQHLRLVFDEYLKTTEKPSEASIRGELSGDFEKLMLAVVKCIRSTPEYFAERLFKAMKCKTHRWSDIPYECCPSCPHALMSDNTLIRIMVSRSELDMLDIREIFRTKYEKSLYSMIKNDTSGEYKKALLKLCGGDDDAAGQCFREAAQVAYQMWELSAVARVETPAEPLFPFSQLRGTVCAANDFNPDADAKALRKAMKGIGTDEATIIDIITHRSNAQRQQIRQTFKSHFGRDLMADLKSEISGDLARLILGLMMPPAHYDAKQLKKAMEGAGTDEKALIEILATRTNAEIQAINEAFKEDYHKSLEDALSSDTSGHFRRILISLATVAAEILEIADTPSGDKTSLETRFMTVLCTRSYPHLRRVFQEFIKMTNYDIEHVIKKEMSGDVKDAFVAIVQSVKNKPLFFADKLYKSMKGAGTDEKTLTRVMISRSEIDLFNIRREFIEKYDKSLHQAIEGDTSGDFLKALLALCGGED</sequence>
<dbReference type="InterPro" id="IPR037104">
    <property type="entry name" value="Annexin_sf"/>
</dbReference>
<dbReference type="FunFam" id="1.10.220.10:FF:000005">
    <property type="entry name" value="Annexin"/>
    <property type="match status" value="1"/>
</dbReference>
<dbReference type="PaxDb" id="10029-XP_007616079.1"/>
<evidence type="ECO:0000256" key="5">
    <source>
        <dbReference type="ARBA" id="ARBA00022553"/>
    </source>
</evidence>
<dbReference type="PRINTS" id="PR00202">
    <property type="entry name" value="ANNEXINVI"/>
</dbReference>
<evidence type="ECO:0000256" key="4">
    <source>
        <dbReference type="ARBA" id="ARBA00022490"/>
    </source>
</evidence>
<dbReference type="FunCoup" id="G3H576">
    <property type="interactions" value="604"/>
</dbReference>
<dbReference type="STRING" id="10029.G3H576"/>
<dbReference type="GO" id="GO:0005739">
    <property type="term" value="C:mitochondrion"/>
    <property type="evidence" value="ECO:0007669"/>
    <property type="project" value="GOC"/>
</dbReference>
<dbReference type="GO" id="GO:0097190">
    <property type="term" value="P:apoptotic signaling pathway"/>
    <property type="evidence" value="ECO:0007669"/>
    <property type="project" value="TreeGrafter"/>
</dbReference>
<keyword evidence="6 12" id="KW-0677">Repeat</keyword>
<dbReference type="GO" id="GO:0051560">
    <property type="term" value="P:mitochondrial calcium ion homeostasis"/>
    <property type="evidence" value="ECO:0007669"/>
    <property type="project" value="TreeGrafter"/>
</dbReference>
<dbReference type="Gene3D" id="1.10.220.10">
    <property type="entry name" value="Annexin"/>
    <property type="match status" value="8"/>
</dbReference>
<evidence type="ECO:0000313" key="14">
    <source>
        <dbReference type="Proteomes" id="UP000001075"/>
    </source>
</evidence>
<name>G3H576_CRIGR</name>
<dbReference type="InParanoid" id="G3H576"/>
<evidence type="ECO:0000256" key="9">
    <source>
        <dbReference type="ARBA" id="ARBA00023216"/>
    </source>
</evidence>
<evidence type="ECO:0000256" key="1">
    <source>
        <dbReference type="ARBA" id="ARBA00004223"/>
    </source>
</evidence>
<evidence type="ECO:0000256" key="3">
    <source>
        <dbReference type="ARBA" id="ARBA00007831"/>
    </source>
</evidence>
<organism evidence="13 14">
    <name type="scientific">Cricetulus griseus</name>
    <name type="common">Chinese hamster</name>
    <name type="synonym">Cricetulus barabensis griseus</name>
    <dbReference type="NCBI Taxonomy" id="10029"/>
    <lineage>
        <taxon>Eukaryota</taxon>
        <taxon>Metazoa</taxon>
        <taxon>Chordata</taxon>
        <taxon>Craniata</taxon>
        <taxon>Vertebrata</taxon>
        <taxon>Euteleostomi</taxon>
        <taxon>Mammalia</taxon>
        <taxon>Eutheria</taxon>
        <taxon>Euarchontoglires</taxon>
        <taxon>Glires</taxon>
        <taxon>Rodentia</taxon>
        <taxon>Myomorpha</taxon>
        <taxon>Muroidea</taxon>
        <taxon>Cricetidae</taxon>
        <taxon>Cricetinae</taxon>
        <taxon>Cricetulus</taxon>
    </lineage>
</organism>
<dbReference type="InterPro" id="IPR018502">
    <property type="entry name" value="Annexin_repeat"/>
</dbReference>
<keyword evidence="7 12" id="KW-0106">Calcium</keyword>
<dbReference type="FunFam" id="1.10.220.10:FF:000002">
    <property type="entry name" value="Annexin"/>
    <property type="match status" value="2"/>
</dbReference>
<dbReference type="GO" id="GO:0051283">
    <property type="term" value="P:negative regulation of sequestering of calcium ion"/>
    <property type="evidence" value="ECO:0007669"/>
    <property type="project" value="TreeGrafter"/>
</dbReference>
<evidence type="ECO:0000256" key="12">
    <source>
        <dbReference type="RuleBase" id="RU003540"/>
    </source>
</evidence>
<evidence type="ECO:0000256" key="2">
    <source>
        <dbReference type="ARBA" id="ARBA00004496"/>
    </source>
</evidence>
<dbReference type="Pfam" id="PF00191">
    <property type="entry name" value="Annexin"/>
    <property type="match status" value="8"/>
</dbReference>
<keyword evidence="9 12" id="KW-0041">Annexin</keyword>
<dbReference type="eggNOG" id="KOG0819">
    <property type="taxonomic scope" value="Eukaryota"/>
</dbReference>
<reference evidence="14" key="1">
    <citation type="journal article" date="2011" name="Nat. Biotechnol.">
        <title>The genomic sequence of the Chinese hamster ovary (CHO)-K1 cell line.</title>
        <authorList>
            <person name="Xu X."/>
            <person name="Nagarajan H."/>
            <person name="Lewis N.E."/>
            <person name="Pan S."/>
            <person name="Cai Z."/>
            <person name="Liu X."/>
            <person name="Chen W."/>
            <person name="Xie M."/>
            <person name="Wang W."/>
            <person name="Hammond S."/>
            <person name="Andersen M.R."/>
            <person name="Neff N."/>
            <person name="Passarelli B."/>
            <person name="Koh W."/>
            <person name="Fan H.C."/>
            <person name="Wang J."/>
            <person name="Gui Y."/>
            <person name="Lee K.H."/>
            <person name="Betenbaugh M.J."/>
            <person name="Quake S.R."/>
            <person name="Famili I."/>
            <person name="Palsson B.O."/>
            <person name="Wang J."/>
        </authorList>
    </citation>
    <scope>NUCLEOTIDE SEQUENCE [LARGE SCALE GENOMIC DNA]</scope>
    <source>
        <strain evidence="14">CHO K1 cell line</strain>
    </source>
</reference>
<dbReference type="GO" id="GO:0042470">
    <property type="term" value="C:melanosome"/>
    <property type="evidence" value="ECO:0007669"/>
    <property type="project" value="UniProtKB-SubCell"/>
</dbReference>
<dbReference type="SUPFAM" id="SSF47874">
    <property type="entry name" value="Annexin"/>
    <property type="match status" value="2"/>
</dbReference>
<accession>G3H576</accession>
<dbReference type="PRINTS" id="PR00196">
    <property type="entry name" value="ANNEXIN"/>
</dbReference>
<dbReference type="InterPro" id="IPR018252">
    <property type="entry name" value="Annexin_repeat_CS"/>
</dbReference>
<evidence type="ECO:0000313" key="13">
    <source>
        <dbReference type="EMBL" id="EGW08826.1"/>
    </source>
</evidence>
<evidence type="ECO:0000256" key="11">
    <source>
        <dbReference type="ARBA" id="ARBA00025332"/>
    </source>
</evidence>
<keyword evidence="8" id="KW-0007">Acetylation</keyword>
<evidence type="ECO:0000256" key="10">
    <source>
        <dbReference type="ARBA" id="ARBA00023302"/>
    </source>
</evidence>
<dbReference type="GO" id="GO:0006816">
    <property type="term" value="P:calcium ion transport"/>
    <property type="evidence" value="ECO:0007669"/>
    <property type="project" value="TreeGrafter"/>
</dbReference>
<dbReference type="Proteomes" id="UP000001075">
    <property type="component" value="Unassembled WGS sequence"/>
</dbReference>
<dbReference type="PANTHER" id="PTHR10502">
    <property type="entry name" value="ANNEXIN"/>
    <property type="match status" value="1"/>
</dbReference>
<dbReference type="PROSITE" id="PS00223">
    <property type="entry name" value="ANNEXIN_1"/>
    <property type="match status" value="5"/>
</dbReference>
<dbReference type="GO" id="GO:0005886">
    <property type="term" value="C:plasma membrane"/>
    <property type="evidence" value="ECO:0007669"/>
    <property type="project" value="TreeGrafter"/>
</dbReference>
<comment type="subcellular location">
    <subcellularLocation>
        <location evidence="2">Cytoplasm</location>
    </subcellularLocation>
    <subcellularLocation>
        <location evidence="1">Melanosome</location>
    </subcellularLocation>
</comment>
<dbReference type="GO" id="GO:0001786">
    <property type="term" value="F:phosphatidylserine binding"/>
    <property type="evidence" value="ECO:0007669"/>
    <property type="project" value="TreeGrafter"/>
</dbReference>
<dbReference type="FunFam" id="1.10.220.10:FF:000003">
    <property type="entry name" value="Annexin"/>
    <property type="match status" value="2"/>
</dbReference>
<comment type="function">
    <text evidence="11">May associate with CD21. May regulate the release of Ca(2+) from intracellular stores.</text>
</comment>
<dbReference type="SMART" id="SM00335">
    <property type="entry name" value="ANX"/>
    <property type="match status" value="8"/>
</dbReference>
<comment type="similarity">
    <text evidence="3 12">Belongs to the annexin family.</text>
</comment>
<keyword evidence="5" id="KW-0597">Phosphoprotein</keyword>
<keyword evidence="4" id="KW-0963">Cytoplasm</keyword>
<keyword evidence="10 12" id="KW-0111">Calcium/phospholipid-binding</keyword>
<evidence type="ECO:0000256" key="8">
    <source>
        <dbReference type="ARBA" id="ARBA00022990"/>
    </source>
</evidence>
<gene>
    <name evidence="13" type="ORF">I79_005451</name>
</gene>
<dbReference type="PANTHER" id="PTHR10502:SF19">
    <property type="entry name" value="ANNEXIN A6"/>
    <property type="match status" value="1"/>
</dbReference>
<dbReference type="GO" id="GO:0005634">
    <property type="term" value="C:nucleus"/>
    <property type="evidence" value="ECO:0007669"/>
    <property type="project" value="TreeGrafter"/>
</dbReference>
<proteinExistence type="inferred from homology"/>
<dbReference type="PROSITE" id="PS51897">
    <property type="entry name" value="ANNEXIN_2"/>
    <property type="match status" value="8"/>
</dbReference>
<dbReference type="InterPro" id="IPR002393">
    <property type="entry name" value="ANX6"/>
</dbReference>
<dbReference type="AlphaFoldDB" id="G3H576"/>
<dbReference type="InterPro" id="IPR001464">
    <property type="entry name" value="Annexin"/>
</dbReference>
<protein>
    <recommendedName>
        <fullName evidence="12">Annexin</fullName>
    </recommendedName>
</protein>
<evidence type="ECO:0000256" key="6">
    <source>
        <dbReference type="ARBA" id="ARBA00022737"/>
    </source>
</evidence>
<dbReference type="FunFam" id="1.10.220.10:FF:000004">
    <property type="entry name" value="Annexin"/>
    <property type="match status" value="1"/>
</dbReference>
<dbReference type="GO" id="GO:0005509">
    <property type="term" value="F:calcium ion binding"/>
    <property type="evidence" value="ECO:0007669"/>
    <property type="project" value="InterPro"/>
</dbReference>